<dbReference type="AlphaFoldDB" id="A0A8S1PGG2"/>
<dbReference type="EMBL" id="CAJJDM010000119">
    <property type="protein sequence ID" value="CAD8101538.1"/>
    <property type="molecule type" value="Genomic_DNA"/>
</dbReference>
<feature type="repeat" description="Solcar" evidence="8">
    <location>
        <begin position="95"/>
        <end position="184"/>
    </location>
</feature>
<evidence type="ECO:0000256" key="1">
    <source>
        <dbReference type="ARBA" id="ARBA00004448"/>
    </source>
</evidence>
<dbReference type="Pfam" id="PF00153">
    <property type="entry name" value="Mito_carr"/>
    <property type="match status" value="3"/>
</dbReference>
<reference evidence="11" key="1">
    <citation type="submission" date="2021-01" db="EMBL/GenBank/DDBJ databases">
        <authorList>
            <consortium name="Genoscope - CEA"/>
            <person name="William W."/>
        </authorList>
    </citation>
    <scope>NUCLEOTIDE SEQUENCE</scope>
</reference>
<name>A0A8S1PGG2_PARPR</name>
<gene>
    <name evidence="11" type="ORF">PPRIM_AZ9-3.1.T1160006</name>
</gene>
<comment type="subcellular location">
    <subcellularLocation>
        <location evidence="10">Membrane</location>
        <topology evidence="10">Multi-pass membrane protein</topology>
    </subcellularLocation>
    <subcellularLocation>
        <location evidence="1">Mitochondrion inner membrane</location>
        <topology evidence="1">Multi-pass membrane protein</topology>
    </subcellularLocation>
</comment>
<dbReference type="InterPro" id="IPR002113">
    <property type="entry name" value="ADT_euk_type"/>
</dbReference>
<dbReference type="InterPro" id="IPR018108">
    <property type="entry name" value="MCP_transmembrane"/>
</dbReference>
<accession>A0A8S1PGG2</accession>
<dbReference type="PROSITE" id="PS50920">
    <property type="entry name" value="SOLCAR"/>
    <property type="match status" value="3"/>
</dbReference>
<dbReference type="OMA" id="FEFPATH"/>
<dbReference type="GO" id="GO:0005743">
    <property type="term" value="C:mitochondrial inner membrane"/>
    <property type="evidence" value="ECO:0007669"/>
    <property type="project" value="UniProtKB-SubCell"/>
</dbReference>
<evidence type="ECO:0000256" key="4">
    <source>
        <dbReference type="ARBA" id="ARBA00022737"/>
    </source>
</evidence>
<dbReference type="GO" id="GO:1990544">
    <property type="term" value="P:mitochondrial ATP transmembrane transport"/>
    <property type="evidence" value="ECO:0007669"/>
    <property type="project" value="InterPro"/>
</dbReference>
<keyword evidence="8 10" id="KW-0472">Membrane</keyword>
<feature type="transmembrane region" description="Helical" evidence="10">
    <location>
        <begin position="94"/>
        <end position="116"/>
    </location>
</feature>
<evidence type="ECO:0000256" key="5">
    <source>
        <dbReference type="ARBA" id="ARBA00022792"/>
    </source>
</evidence>
<comment type="caution">
    <text evidence="10">Lacks conserved residue(s) required for the propagation of feature annotation.</text>
</comment>
<keyword evidence="8 9" id="KW-0812">Transmembrane</keyword>
<dbReference type="Proteomes" id="UP000688137">
    <property type="component" value="Unassembled WGS sequence"/>
</dbReference>
<feature type="transmembrane region" description="Helical" evidence="10">
    <location>
        <begin position="198"/>
        <end position="218"/>
    </location>
</feature>
<evidence type="ECO:0000256" key="10">
    <source>
        <dbReference type="RuleBase" id="RU368008"/>
    </source>
</evidence>
<comment type="caution">
    <text evidence="11">The sequence shown here is derived from an EMBL/GenBank/DDBJ whole genome shotgun (WGS) entry which is preliminary data.</text>
</comment>
<dbReference type="PANTHER" id="PTHR45635">
    <property type="entry name" value="ADP,ATP CARRIER PROTEIN 1-RELATED-RELATED"/>
    <property type="match status" value="1"/>
</dbReference>
<evidence type="ECO:0000256" key="8">
    <source>
        <dbReference type="PROSITE-ProRule" id="PRU00282"/>
    </source>
</evidence>
<comment type="similarity">
    <text evidence="2 9">Belongs to the mitochondrial carrier (TC 2.A.29) family.</text>
</comment>
<keyword evidence="12" id="KW-1185">Reference proteome</keyword>
<dbReference type="GO" id="GO:0140021">
    <property type="term" value="P:mitochondrial ADP transmembrane transport"/>
    <property type="evidence" value="ECO:0007669"/>
    <property type="project" value="InterPro"/>
</dbReference>
<evidence type="ECO:0000256" key="2">
    <source>
        <dbReference type="ARBA" id="ARBA00006375"/>
    </source>
</evidence>
<feature type="transmembrane region" description="Helical" evidence="10">
    <location>
        <begin position="155"/>
        <end position="178"/>
    </location>
</feature>
<keyword evidence="3 9" id="KW-0813">Transport</keyword>
<evidence type="ECO:0000256" key="7">
    <source>
        <dbReference type="ARBA" id="ARBA00023128"/>
    </source>
</evidence>
<dbReference type="PANTHER" id="PTHR45635:SF14">
    <property type="entry name" value="ADP_ATP TRANSLOCASE"/>
    <property type="match status" value="1"/>
</dbReference>
<keyword evidence="7" id="KW-0496">Mitochondrion</keyword>
<evidence type="ECO:0000256" key="9">
    <source>
        <dbReference type="RuleBase" id="RU000488"/>
    </source>
</evidence>
<evidence type="ECO:0000256" key="3">
    <source>
        <dbReference type="ARBA" id="ARBA00022448"/>
    </source>
</evidence>
<keyword evidence="4" id="KW-0677">Repeat</keyword>
<feature type="repeat" description="Solcar" evidence="8">
    <location>
        <begin position="192"/>
        <end position="279"/>
    </location>
</feature>
<proteinExistence type="inferred from homology"/>
<comment type="function">
    <text evidence="10">Catalyzes the exchange of ADP and ATP across the membrane.</text>
</comment>
<evidence type="ECO:0000313" key="11">
    <source>
        <dbReference type="EMBL" id="CAD8101538.1"/>
    </source>
</evidence>
<protein>
    <recommendedName>
        <fullName evidence="10">ADP/ATP translocase</fullName>
    </recommendedName>
    <alternativeName>
        <fullName evidence="10">ADP,ATP carrier protein</fullName>
    </alternativeName>
</protein>
<evidence type="ECO:0000256" key="6">
    <source>
        <dbReference type="ARBA" id="ARBA00022989"/>
    </source>
</evidence>
<keyword evidence="5" id="KW-0999">Mitochondrion inner membrane</keyword>
<evidence type="ECO:0000313" key="12">
    <source>
        <dbReference type="Proteomes" id="UP000688137"/>
    </source>
</evidence>
<dbReference type="GO" id="GO:0005471">
    <property type="term" value="F:ATP:ADP antiporter activity"/>
    <property type="evidence" value="ECO:0007669"/>
    <property type="project" value="UniProtKB-UniRule"/>
</dbReference>
<feature type="repeat" description="Solcar" evidence="8">
    <location>
        <begin position="2"/>
        <end position="83"/>
    </location>
</feature>
<keyword evidence="6 10" id="KW-1133">Transmembrane helix</keyword>
<organism evidence="11 12">
    <name type="scientific">Paramecium primaurelia</name>
    <dbReference type="NCBI Taxonomy" id="5886"/>
    <lineage>
        <taxon>Eukaryota</taxon>
        <taxon>Sar</taxon>
        <taxon>Alveolata</taxon>
        <taxon>Ciliophora</taxon>
        <taxon>Intramacronucleata</taxon>
        <taxon>Oligohymenophorea</taxon>
        <taxon>Peniculida</taxon>
        <taxon>Parameciidae</taxon>
        <taxon>Paramecium</taxon>
    </lineage>
</organism>
<sequence length="290" mass="33027">MNDFLRDFFIGGVSASISKSAVIPFQTIKLFYEPKDNGLLGCFIRVCKQEPISAFWRGSLTILTMYAPNKALNFAFNDFYKTLFCSYYSKEQKYLFFLGNMLSGGSAGGTSLLLIYPLDFARNRQDTAISKKIGWQFKSVIDCSKKVYKQEGLLALYKGFGISALRIIAYRSVYFGFYETAKETIFKDRMMSNFVSKFIVAYSISSTAAIISSPLDTIRRRMMMQLRSPQLNYKNSIDCTVQILNKEGFKSFFKGAFNYPQRESSSALCLVLYDQIYQFIALGSKLQEGD</sequence>
<comment type="subunit">
    <text evidence="10">Monomer.</text>
</comment>